<dbReference type="InterPro" id="IPR002464">
    <property type="entry name" value="DNA/RNA_helicase_DEAH_CS"/>
</dbReference>
<accession>A0AAW6TBN7</accession>
<keyword evidence="1" id="KW-0378">Hydrolase</keyword>
<evidence type="ECO:0000256" key="1">
    <source>
        <dbReference type="ARBA" id="ARBA00022801"/>
    </source>
</evidence>
<dbReference type="EMBL" id="JASATX010000007">
    <property type="protein sequence ID" value="MDI2099703.1"/>
    <property type="molecule type" value="Genomic_DNA"/>
</dbReference>
<gene>
    <name evidence="2" type="ORF">QF206_12090</name>
</gene>
<proteinExistence type="predicted"/>
<organism evidence="2 3">
    <name type="scientific">Ruicaihuangia caeni</name>
    <dbReference type="NCBI Taxonomy" id="3042517"/>
    <lineage>
        <taxon>Bacteria</taxon>
        <taxon>Bacillati</taxon>
        <taxon>Actinomycetota</taxon>
        <taxon>Actinomycetes</taxon>
        <taxon>Micrococcales</taxon>
        <taxon>Microbacteriaceae</taxon>
        <taxon>Ruicaihuangia</taxon>
    </lineage>
</organism>
<comment type="caution">
    <text evidence="2">The sequence shown here is derived from an EMBL/GenBank/DDBJ whole genome shotgun (WGS) entry which is preliminary data.</text>
</comment>
<protein>
    <submittedName>
        <fullName evidence="2">Uncharacterized protein</fullName>
    </submittedName>
</protein>
<dbReference type="GO" id="GO:0016787">
    <property type="term" value="F:hydrolase activity"/>
    <property type="evidence" value="ECO:0007669"/>
    <property type="project" value="UniProtKB-KW"/>
</dbReference>
<dbReference type="Pfam" id="PF18855">
    <property type="entry name" value="baeRF_family11"/>
    <property type="match status" value="1"/>
</dbReference>
<dbReference type="PROSITE" id="PS00690">
    <property type="entry name" value="DEAH_ATP_HELICASE"/>
    <property type="match status" value="1"/>
</dbReference>
<dbReference type="RefSeq" id="WP_281489557.1">
    <property type="nucleotide sequence ID" value="NZ_CP159582.1"/>
</dbReference>
<reference evidence="2 3" key="1">
    <citation type="submission" date="2023-04" db="EMBL/GenBank/DDBJ databases">
        <title>Klugiella caeni sp. nov. isolated from the sludge of biochemical tank.</title>
        <authorList>
            <person name="Geng K."/>
        </authorList>
    </citation>
    <scope>NUCLEOTIDE SEQUENCE [LARGE SCALE GENOMIC DNA]</scope>
    <source>
        <strain evidence="2 3">YN-L-19</strain>
    </source>
</reference>
<evidence type="ECO:0000313" key="3">
    <source>
        <dbReference type="Proteomes" id="UP001321506"/>
    </source>
</evidence>
<dbReference type="InterPro" id="IPR041638">
    <property type="entry name" value="BaeRF_family11"/>
</dbReference>
<dbReference type="Proteomes" id="UP001321506">
    <property type="component" value="Unassembled WGS sequence"/>
</dbReference>
<sequence length="389" mass="42975">MLPSAADLRDLTNHRDQPLVSMYLPSSPMPRETDNTRVLFRSTVDQAKRRLAASGVDKDVVEQIIAPLSELESDSEFWRRQAHTLAVFAGAGVLRAFRLVNRLPERLSIGDRFDIGALLRATTFANAAYVLALTEGDVQLYGISREEPTRKLELDLPDDLHTVLEIAVNEGRFDRQRAQGANGDRTEQQRFARIVQDAVLERVNGSELPLILSASPKFESAYRSVNTYPHLLERSIEPNPESLTGADLTERARIVLDELHRQQLEEWRQRYEQYRDRDCATGDLGHVAKAAAAGAVEELMFDIEAVVEGWIDSDGALHVDEGAGENAEVGEDASELMVTDAGAHGGAPRLSVLDDIACRVLRASGRVIAARAEDLPNGSPVAAMLRYPF</sequence>
<name>A0AAW6TBN7_9MICO</name>
<dbReference type="AlphaFoldDB" id="A0AAW6TBN7"/>
<keyword evidence="3" id="KW-1185">Reference proteome</keyword>
<evidence type="ECO:0000313" key="2">
    <source>
        <dbReference type="EMBL" id="MDI2099703.1"/>
    </source>
</evidence>